<dbReference type="EC" id="3.5.1.2" evidence="3 7"/>
<comment type="caution">
    <text evidence="10">The sequence shown here is derived from an EMBL/GenBank/DDBJ whole genome shotgun (WGS) entry which is preliminary data.</text>
</comment>
<evidence type="ECO:0000256" key="8">
    <source>
        <dbReference type="SAM" id="MobiDB-lite"/>
    </source>
</evidence>
<reference evidence="10 11" key="1">
    <citation type="submission" date="2019-06" db="EMBL/GenBank/DDBJ databases">
        <title>Sequencing the genomes of 1000 actinobacteria strains.</title>
        <authorList>
            <person name="Klenk H.-P."/>
        </authorList>
    </citation>
    <scope>NUCLEOTIDE SEQUENCE [LARGE SCALE GENOMIC DNA]</scope>
    <source>
        <strain evidence="10 11">DSM 45301</strain>
    </source>
</reference>
<dbReference type="AlphaFoldDB" id="A0A543DKV4"/>
<dbReference type="InterPro" id="IPR002645">
    <property type="entry name" value="STAS_dom"/>
</dbReference>
<evidence type="ECO:0000256" key="6">
    <source>
        <dbReference type="ARBA" id="ARBA00070405"/>
    </source>
</evidence>
<feature type="domain" description="STAS" evidence="9">
    <location>
        <begin position="316"/>
        <end position="392"/>
    </location>
</feature>
<evidence type="ECO:0000313" key="11">
    <source>
        <dbReference type="Proteomes" id="UP000315677"/>
    </source>
</evidence>
<dbReference type="SUPFAM" id="SSF52091">
    <property type="entry name" value="SpoIIaa-like"/>
    <property type="match status" value="1"/>
</dbReference>
<dbReference type="EMBL" id="VFPA01000003">
    <property type="protein sequence ID" value="TQM09964.1"/>
    <property type="molecule type" value="Genomic_DNA"/>
</dbReference>
<feature type="binding site" evidence="7">
    <location>
        <position position="261"/>
    </location>
    <ligand>
        <name>substrate</name>
    </ligand>
</feature>
<feature type="compositionally biased region" description="Basic residues" evidence="8">
    <location>
        <begin position="409"/>
        <end position="419"/>
    </location>
</feature>
<accession>A0A543DKV4</accession>
<dbReference type="GO" id="GO:0006537">
    <property type="term" value="P:glutamate biosynthetic process"/>
    <property type="evidence" value="ECO:0007669"/>
    <property type="project" value="TreeGrafter"/>
</dbReference>
<comment type="similarity">
    <text evidence="1 7">Belongs to the glutaminase family.</text>
</comment>
<proteinExistence type="inferred from homology"/>
<keyword evidence="11" id="KW-1185">Reference proteome</keyword>
<dbReference type="GO" id="GO:0004359">
    <property type="term" value="F:glutaminase activity"/>
    <property type="evidence" value="ECO:0007669"/>
    <property type="project" value="UniProtKB-UniRule"/>
</dbReference>
<dbReference type="NCBIfam" id="TIGR03814">
    <property type="entry name" value="Gln_ase"/>
    <property type="match status" value="1"/>
</dbReference>
<evidence type="ECO:0000256" key="4">
    <source>
        <dbReference type="ARBA" id="ARBA00022801"/>
    </source>
</evidence>
<comment type="catalytic activity">
    <reaction evidence="5 7">
        <text>L-glutamine + H2O = L-glutamate + NH4(+)</text>
        <dbReference type="Rhea" id="RHEA:15889"/>
        <dbReference type="ChEBI" id="CHEBI:15377"/>
        <dbReference type="ChEBI" id="CHEBI:28938"/>
        <dbReference type="ChEBI" id="CHEBI:29985"/>
        <dbReference type="ChEBI" id="CHEBI:58359"/>
        <dbReference type="EC" id="3.5.1.2"/>
    </reaction>
</comment>
<dbReference type="PANTHER" id="PTHR12544">
    <property type="entry name" value="GLUTAMINASE"/>
    <property type="match status" value="1"/>
</dbReference>
<feature type="binding site" evidence="7">
    <location>
        <position position="167"/>
    </location>
    <ligand>
        <name>substrate</name>
    </ligand>
</feature>
<dbReference type="HAMAP" id="MF_00313">
    <property type="entry name" value="Glutaminase"/>
    <property type="match status" value="1"/>
</dbReference>
<dbReference type="InterPro" id="IPR015868">
    <property type="entry name" value="Glutaminase"/>
</dbReference>
<feature type="binding site" evidence="7">
    <location>
        <position position="243"/>
    </location>
    <ligand>
        <name>substrate</name>
    </ligand>
</feature>
<dbReference type="Pfam" id="PF04960">
    <property type="entry name" value="Glutaminase"/>
    <property type="match status" value="1"/>
</dbReference>
<dbReference type="PANTHER" id="PTHR12544:SF29">
    <property type="entry name" value="GLUTAMINASE"/>
    <property type="match status" value="1"/>
</dbReference>
<feature type="binding site" evidence="7">
    <location>
        <position position="191"/>
    </location>
    <ligand>
        <name>substrate</name>
    </ligand>
</feature>
<feature type="binding site" evidence="7">
    <location>
        <position position="64"/>
    </location>
    <ligand>
        <name>substrate</name>
    </ligand>
</feature>
<name>A0A543DKV4_9PSEU</name>
<dbReference type="RefSeq" id="WP_142058466.1">
    <property type="nucleotide sequence ID" value="NZ_VFPA01000003.1"/>
</dbReference>
<evidence type="ECO:0000256" key="5">
    <source>
        <dbReference type="ARBA" id="ARBA00049534"/>
    </source>
</evidence>
<dbReference type="OrthoDB" id="9788822at2"/>
<dbReference type="Proteomes" id="UP000315677">
    <property type="component" value="Unassembled WGS sequence"/>
</dbReference>
<protein>
    <recommendedName>
        <fullName evidence="6 7">Glutaminase</fullName>
        <ecNumber evidence="3 7">3.5.1.2</ecNumber>
    </recommendedName>
</protein>
<evidence type="ECO:0000259" key="9">
    <source>
        <dbReference type="PROSITE" id="PS50801"/>
    </source>
</evidence>
<evidence type="ECO:0000256" key="1">
    <source>
        <dbReference type="ARBA" id="ARBA00011076"/>
    </source>
</evidence>
<dbReference type="Gene3D" id="3.30.750.24">
    <property type="entry name" value="STAS domain"/>
    <property type="match status" value="2"/>
</dbReference>
<organism evidence="10 11">
    <name type="scientific">Pseudonocardia kunmingensis</name>
    <dbReference type="NCBI Taxonomy" id="630975"/>
    <lineage>
        <taxon>Bacteria</taxon>
        <taxon>Bacillati</taxon>
        <taxon>Actinomycetota</taxon>
        <taxon>Actinomycetes</taxon>
        <taxon>Pseudonocardiales</taxon>
        <taxon>Pseudonocardiaceae</taxon>
        <taxon>Pseudonocardia</taxon>
    </lineage>
</organism>
<dbReference type="NCBIfam" id="NF002134">
    <property type="entry name" value="PRK00971.1-4"/>
    <property type="match status" value="1"/>
</dbReference>
<gene>
    <name evidence="7" type="primary">glsA</name>
    <name evidence="10" type="ORF">FB558_5743</name>
</gene>
<sequence length="419" mass="44390">MRNPVPDYLHEILDSLRDDRAGTVADYIPQLADADPDVLGVALAIPNGRTYSVGDDRVEFSIQSISKPFAYAAALIDRGADAVDATVGVEPSGEAFDELSLEGGTHRPKNPMINAGALAVHHLLAGDDATSQDRVTRIVEFLSELAGRVLTVDEDVYRSEIETADRNLAIVHMLRNYGVVAGSAHAVVDGYTRQCAVRVTVRDLAVMGATLANAGVQPVTGNRVVPAAVARRTLAVMAGCGMYDAAGDWLVRVGIPAKSGVAGGLMGALPGELGLGTVSPRLDTHGNSVRGVAICERLSRDMGMHLMDAEPHGITAVRGVSVEGGTTVYEIQGVIHFPGAEAILDRLSGDAISTPTVTLDLTRVDRFSDVGRRMVLEALRRLTLDGHTTALVDPDTVLPDPDLGDGRRPLVRGRGRYSR</sequence>
<feature type="region of interest" description="Disordered" evidence="8">
    <location>
        <begin position="395"/>
        <end position="419"/>
    </location>
</feature>
<dbReference type="SUPFAM" id="SSF56601">
    <property type="entry name" value="beta-lactamase/transpeptidase-like"/>
    <property type="match status" value="1"/>
</dbReference>
<evidence type="ECO:0000313" key="10">
    <source>
        <dbReference type="EMBL" id="TQM09964.1"/>
    </source>
</evidence>
<dbReference type="PROSITE" id="PS50801">
    <property type="entry name" value="STAS"/>
    <property type="match status" value="1"/>
</dbReference>
<evidence type="ECO:0000256" key="2">
    <source>
        <dbReference type="ARBA" id="ARBA00011881"/>
    </source>
</evidence>
<feature type="binding site" evidence="7">
    <location>
        <position position="114"/>
    </location>
    <ligand>
        <name>substrate</name>
    </ligand>
</feature>
<evidence type="ECO:0000256" key="7">
    <source>
        <dbReference type="HAMAP-Rule" id="MF_00313"/>
    </source>
</evidence>
<feature type="binding site" evidence="7">
    <location>
        <position position="160"/>
    </location>
    <ligand>
        <name>substrate</name>
    </ligand>
</feature>
<keyword evidence="7" id="KW-0007">Acetylation</keyword>
<dbReference type="FunFam" id="3.40.710.10:FF:000005">
    <property type="entry name" value="Glutaminase"/>
    <property type="match status" value="1"/>
</dbReference>
<keyword evidence="4 7" id="KW-0378">Hydrolase</keyword>
<comment type="subunit">
    <text evidence="2 7">Homotetramer.</text>
</comment>
<dbReference type="Gene3D" id="3.40.710.10">
    <property type="entry name" value="DD-peptidase/beta-lactamase superfamily"/>
    <property type="match status" value="1"/>
</dbReference>
<dbReference type="GO" id="GO:0006543">
    <property type="term" value="P:L-glutamine catabolic process"/>
    <property type="evidence" value="ECO:0007669"/>
    <property type="project" value="TreeGrafter"/>
</dbReference>
<dbReference type="InterPro" id="IPR012338">
    <property type="entry name" value="Beta-lactam/transpept-like"/>
</dbReference>
<dbReference type="InterPro" id="IPR036513">
    <property type="entry name" value="STAS_dom_sf"/>
</dbReference>
<evidence type="ECO:0000256" key="3">
    <source>
        <dbReference type="ARBA" id="ARBA00012918"/>
    </source>
</evidence>